<feature type="region of interest" description="Disordered" evidence="2">
    <location>
        <begin position="460"/>
        <end position="491"/>
    </location>
</feature>
<dbReference type="PROSITE" id="PS50097">
    <property type="entry name" value="BTB"/>
    <property type="match status" value="1"/>
</dbReference>
<protein>
    <submittedName>
        <fullName evidence="6">BTB domain-containing protein</fullName>
    </submittedName>
</protein>
<dbReference type="GO" id="GO:0007281">
    <property type="term" value="P:germ cell development"/>
    <property type="evidence" value="ECO:0007669"/>
    <property type="project" value="InterPro"/>
</dbReference>
<keyword evidence="1" id="KW-0217">Developmental protein</keyword>
<organism evidence="6">
    <name type="scientific">Taenia asiatica</name>
    <name type="common">Asian tapeworm</name>
    <dbReference type="NCBI Taxonomy" id="60517"/>
    <lineage>
        <taxon>Eukaryota</taxon>
        <taxon>Metazoa</taxon>
        <taxon>Spiralia</taxon>
        <taxon>Lophotrochozoa</taxon>
        <taxon>Platyhelminthes</taxon>
        <taxon>Cestoda</taxon>
        <taxon>Eucestoda</taxon>
        <taxon>Cyclophyllidea</taxon>
        <taxon>Taeniidae</taxon>
        <taxon>Taenia</taxon>
    </lineage>
</organism>
<dbReference type="PANTHER" id="PTHR23231:SF17">
    <property type="entry name" value="BTB DOMAIN-CONTAINING PROTEIN"/>
    <property type="match status" value="1"/>
</dbReference>
<evidence type="ECO:0000313" key="4">
    <source>
        <dbReference type="EMBL" id="VDK39406.1"/>
    </source>
</evidence>
<dbReference type="SMART" id="SM00225">
    <property type="entry name" value="BTB"/>
    <property type="match status" value="1"/>
</dbReference>
<keyword evidence="5" id="KW-1185">Reference proteome</keyword>
<dbReference type="OrthoDB" id="6359943at2759"/>
<dbReference type="SUPFAM" id="SSF54695">
    <property type="entry name" value="POZ domain"/>
    <property type="match status" value="1"/>
</dbReference>
<reference evidence="4 5" key="2">
    <citation type="submission" date="2018-11" db="EMBL/GenBank/DDBJ databases">
        <authorList>
            <consortium name="Pathogen Informatics"/>
        </authorList>
    </citation>
    <scope>NUCLEOTIDE SEQUENCE [LARGE SCALE GENOMIC DNA]</scope>
</reference>
<proteinExistence type="predicted"/>
<feature type="domain" description="BTB" evidence="3">
    <location>
        <begin position="54"/>
        <end position="124"/>
    </location>
</feature>
<dbReference type="Gene3D" id="3.30.710.10">
    <property type="entry name" value="Potassium Channel Kv1.1, Chain A"/>
    <property type="match status" value="1"/>
</dbReference>
<feature type="compositionally biased region" description="Polar residues" evidence="2">
    <location>
        <begin position="460"/>
        <end position="476"/>
    </location>
</feature>
<name>A0A158R9Y3_TAEAS</name>
<dbReference type="Pfam" id="PF00651">
    <property type="entry name" value="BTB"/>
    <property type="match status" value="1"/>
</dbReference>
<dbReference type="WBParaSite" id="TASK_0000801001-mRNA-1">
    <property type="protein sequence ID" value="TASK_0000801001-mRNA-1"/>
    <property type="gene ID" value="TASK_0000801001"/>
</dbReference>
<dbReference type="CDD" id="cd18305">
    <property type="entry name" value="BTB_POZ_GCL"/>
    <property type="match status" value="1"/>
</dbReference>
<reference evidence="6" key="1">
    <citation type="submission" date="2016-04" db="UniProtKB">
        <authorList>
            <consortium name="WormBaseParasite"/>
        </authorList>
    </citation>
    <scope>IDENTIFICATION</scope>
</reference>
<sequence>MGGLLSSLMFSPHPVKKRRRNPDVDDELRAPLIKRIRSTYEHVYQELFSKGEGSDVIICALGHEWALHRIYLKQSPFFAALFNGGWKESSDRRITLNLLDENITQESLNIVFGSFYSDYVPLTDRTVVGILAAATWFQMDEIRRLCSDFLCRHVKLESLIHLHAAAAKYNLPELNQACVNWLVRSLTILPDCPPVFELMKRVPIPLMQSVVSCPKLVVVQFEEDVFTCLLKWLYLRLNPEKLYCCSSQLLAEAYKYFAKDAAGFLESAQGAAYAPVFRAIRWEHVISHFRSTCQIIRDGIVPHSWLQKACQRQWLQQLRCHDLYLAANGSTTNSQNSLLIRTPQLSSLLTAARGESATSRERGIAGPQSNVSAEVFWRRCERLGRRINDGEVPCTWRWSGYHFGVDLLFKYRRRAFHVVRPTDSLHSEGVVCTSRKYSVKIVLTVICIADEDYSPSSFTTVAVDNGDSTPNSSSTAAERPEPEESEQVGEDDAVTAAGTATVGGGTVIFPADGSARSRRPQICTSELKTLRMVENAPYELLRLPDDFLFPVVVSANILRYDP</sequence>
<accession>A0A158R9Y3</accession>
<dbReference type="PANTHER" id="PTHR23231">
    <property type="entry name" value="GERM CELL-LESS PROTEIN"/>
    <property type="match status" value="1"/>
</dbReference>
<dbReference type="Proteomes" id="UP000282613">
    <property type="component" value="Unassembled WGS sequence"/>
</dbReference>
<dbReference type="InterPro" id="IPR043380">
    <property type="entry name" value="Gcl-like"/>
</dbReference>
<evidence type="ECO:0000256" key="2">
    <source>
        <dbReference type="SAM" id="MobiDB-lite"/>
    </source>
</evidence>
<feature type="compositionally biased region" description="Acidic residues" evidence="2">
    <location>
        <begin position="481"/>
        <end position="491"/>
    </location>
</feature>
<dbReference type="AlphaFoldDB" id="A0A158R9Y3"/>
<evidence type="ECO:0000256" key="1">
    <source>
        <dbReference type="ARBA" id="ARBA00022473"/>
    </source>
</evidence>
<dbReference type="EMBL" id="UYRS01018714">
    <property type="protein sequence ID" value="VDK39406.1"/>
    <property type="molecule type" value="Genomic_DNA"/>
</dbReference>
<dbReference type="InterPro" id="IPR000210">
    <property type="entry name" value="BTB/POZ_dom"/>
</dbReference>
<evidence type="ECO:0000259" key="3">
    <source>
        <dbReference type="PROSITE" id="PS50097"/>
    </source>
</evidence>
<evidence type="ECO:0000313" key="6">
    <source>
        <dbReference type="WBParaSite" id="TASK_0000801001-mRNA-1"/>
    </source>
</evidence>
<dbReference type="InterPro" id="IPR011333">
    <property type="entry name" value="SKP1/BTB/POZ_sf"/>
</dbReference>
<evidence type="ECO:0000313" key="5">
    <source>
        <dbReference type="Proteomes" id="UP000282613"/>
    </source>
</evidence>
<gene>
    <name evidence="4" type="ORF">TASK_LOCUS8011</name>
</gene>